<keyword evidence="3" id="KW-1185">Reference proteome</keyword>
<accession>A0A451GGI2</accession>
<keyword evidence="2" id="KW-0808">Transferase</keyword>
<dbReference type="AlphaFoldDB" id="A0A451GGI2"/>
<feature type="domain" description="Glycosyl transferase family 25" evidence="1">
    <location>
        <begin position="2"/>
        <end position="125"/>
    </location>
</feature>
<reference evidence="2 3" key="1">
    <citation type="journal article" date="2015" name="Int. J. Syst. Evol. Microbiol.">
        <title>Gemmobacter intermedius sp. nov., isolated from a white stork (Ciconia ciconia).</title>
        <authorList>
            <person name="Kampfer P."/>
            <person name="Jerzak L."/>
            <person name="Wilharm G."/>
            <person name="Golke J."/>
            <person name="Busse H.J."/>
            <person name="Glaeser S.P."/>
        </authorList>
    </citation>
    <scope>NUCLEOTIDE SEQUENCE [LARGE SCALE GENOMIC DNA]</scope>
    <source>
        <strain evidence="2 3">119/4</strain>
    </source>
</reference>
<comment type="caution">
    <text evidence="2">The sequence shown here is derived from an EMBL/GenBank/DDBJ whole genome shotgun (WGS) entry which is preliminary data.</text>
</comment>
<proteinExistence type="predicted"/>
<gene>
    <name evidence="2" type="ORF">EP867_18550</name>
</gene>
<evidence type="ECO:0000259" key="1">
    <source>
        <dbReference type="Pfam" id="PF01755"/>
    </source>
</evidence>
<name>A0A451GGI2_9RHOB</name>
<dbReference type="OrthoDB" id="259382at2"/>
<dbReference type="Pfam" id="PF01755">
    <property type="entry name" value="Glyco_transf_25"/>
    <property type="match status" value="1"/>
</dbReference>
<dbReference type="EMBL" id="SBLC01000073">
    <property type="protein sequence ID" value="RWY35704.1"/>
    <property type="molecule type" value="Genomic_DNA"/>
</dbReference>
<organism evidence="2 3">
    <name type="scientific">Falsigemmobacter intermedius</name>
    <dbReference type="NCBI Taxonomy" id="1553448"/>
    <lineage>
        <taxon>Bacteria</taxon>
        <taxon>Pseudomonadati</taxon>
        <taxon>Pseudomonadota</taxon>
        <taxon>Alphaproteobacteria</taxon>
        <taxon>Rhodobacterales</taxon>
        <taxon>Paracoccaceae</taxon>
        <taxon>Falsigemmobacter</taxon>
    </lineage>
</organism>
<sequence>MKYVVINLDRSVDRLNLIEAQFRLADRDFVRFSAIGNAIVDGDPQVRATKFEGIFGRKMTNGELGCFKSHVQCLRDFVASGDDVILILEDDVTLGPEAFAMIEELPRALSAASENWQCVNLSSSYPKRFSRIARVEGHELRRSWQFPILASALMWSRAGAQNFLKDLDKKGIYAPFDDQVRYVLTRTGQGFSFDRSPISLAHFGSDIGLVDCGSDSSTRNPAKKVRKNSLKDVIKRTPFYGWSLLHVTMYRLGMLR</sequence>
<evidence type="ECO:0000313" key="3">
    <source>
        <dbReference type="Proteomes" id="UP000287168"/>
    </source>
</evidence>
<dbReference type="RefSeq" id="WP_128490938.1">
    <property type="nucleotide sequence ID" value="NZ_JBHLXB010000031.1"/>
</dbReference>
<dbReference type="InterPro" id="IPR002654">
    <property type="entry name" value="Glyco_trans_25"/>
</dbReference>
<dbReference type="Proteomes" id="UP000287168">
    <property type="component" value="Unassembled WGS sequence"/>
</dbReference>
<dbReference type="CDD" id="cd06532">
    <property type="entry name" value="Glyco_transf_25"/>
    <property type="match status" value="1"/>
</dbReference>
<protein>
    <submittedName>
        <fullName evidence="2">Glycosyltransferase family 25 protein</fullName>
    </submittedName>
</protein>
<evidence type="ECO:0000313" key="2">
    <source>
        <dbReference type="EMBL" id="RWY35704.1"/>
    </source>
</evidence>
<dbReference type="GO" id="GO:0016740">
    <property type="term" value="F:transferase activity"/>
    <property type="evidence" value="ECO:0007669"/>
    <property type="project" value="UniProtKB-KW"/>
</dbReference>